<evidence type="ECO:0000313" key="1">
    <source>
        <dbReference type="EMBL" id="GAA4025244.1"/>
    </source>
</evidence>
<proteinExistence type="predicted"/>
<keyword evidence="2" id="KW-1185">Reference proteome</keyword>
<gene>
    <name evidence="1" type="ORF">GCM10022232_83350</name>
</gene>
<dbReference type="RefSeq" id="WP_345570562.1">
    <property type="nucleotide sequence ID" value="NZ_BAAAZX010000037.1"/>
</dbReference>
<organism evidence="1 2">
    <name type="scientific">Streptomyces plumbiresistens</name>
    <dbReference type="NCBI Taxonomy" id="511811"/>
    <lineage>
        <taxon>Bacteria</taxon>
        <taxon>Bacillati</taxon>
        <taxon>Actinomycetota</taxon>
        <taxon>Actinomycetes</taxon>
        <taxon>Kitasatosporales</taxon>
        <taxon>Streptomycetaceae</taxon>
        <taxon>Streptomyces</taxon>
    </lineage>
</organism>
<accession>A0ABP7TEM3</accession>
<reference evidence="2" key="1">
    <citation type="journal article" date="2019" name="Int. J. Syst. Evol. Microbiol.">
        <title>The Global Catalogue of Microorganisms (GCM) 10K type strain sequencing project: providing services to taxonomists for standard genome sequencing and annotation.</title>
        <authorList>
            <consortium name="The Broad Institute Genomics Platform"/>
            <consortium name="The Broad Institute Genome Sequencing Center for Infectious Disease"/>
            <person name="Wu L."/>
            <person name="Ma J."/>
        </authorList>
    </citation>
    <scope>NUCLEOTIDE SEQUENCE [LARGE SCALE GENOMIC DNA]</scope>
    <source>
        <strain evidence="2">JCM 16924</strain>
    </source>
</reference>
<evidence type="ECO:0000313" key="2">
    <source>
        <dbReference type="Proteomes" id="UP001500456"/>
    </source>
</evidence>
<dbReference type="Proteomes" id="UP001500456">
    <property type="component" value="Unassembled WGS sequence"/>
</dbReference>
<name>A0ABP7TEM3_9ACTN</name>
<dbReference type="EMBL" id="BAAAZX010000037">
    <property type="protein sequence ID" value="GAA4025244.1"/>
    <property type="molecule type" value="Genomic_DNA"/>
</dbReference>
<comment type="caution">
    <text evidence="1">The sequence shown here is derived from an EMBL/GenBank/DDBJ whole genome shotgun (WGS) entry which is preliminary data.</text>
</comment>
<protein>
    <submittedName>
        <fullName evidence="1">Uncharacterized protein</fullName>
    </submittedName>
</protein>
<sequence length="66" mass="6786">MPTTVSTVKPGTPFLRAVRVLDVTGAPVDPCPATILSGVAADALEIEPVPDDRMRATTSSPRPTAA</sequence>